<organism evidence="1 2">
    <name type="scientific">Ditylenchus dipsaci</name>
    <dbReference type="NCBI Taxonomy" id="166011"/>
    <lineage>
        <taxon>Eukaryota</taxon>
        <taxon>Metazoa</taxon>
        <taxon>Ecdysozoa</taxon>
        <taxon>Nematoda</taxon>
        <taxon>Chromadorea</taxon>
        <taxon>Rhabditida</taxon>
        <taxon>Tylenchina</taxon>
        <taxon>Tylenchomorpha</taxon>
        <taxon>Sphaerularioidea</taxon>
        <taxon>Anguinidae</taxon>
        <taxon>Anguininae</taxon>
        <taxon>Ditylenchus</taxon>
    </lineage>
</organism>
<evidence type="ECO:0000313" key="1">
    <source>
        <dbReference type="Proteomes" id="UP000887574"/>
    </source>
</evidence>
<dbReference type="SUPFAM" id="SSF46966">
    <property type="entry name" value="Spectrin repeat"/>
    <property type="match status" value="1"/>
</dbReference>
<name>A0A915ENB5_9BILA</name>
<dbReference type="Gene3D" id="1.20.58.60">
    <property type="match status" value="1"/>
</dbReference>
<proteinExistence type="predicted"/>
<dbReference type="Proteomes" id="UP000887574">
    <property type="component" value="Unplaced"/>
</dbReference>
<accession>A0A915ENB5</accession>
<sequence length="316" mass="36150">MDRHLITETVERVQEDYAALVRAKNEYSQYLNRLKSFNSQHEDNLMSVNRWLSELERSITHTGLNPVDTEARLAQLLQLKQSTVESQHKLDKFKQTAQQLVDATAGTEAHEQMQVEQQGQLNQVYKRYEALSNRIDEGVNSARAEITEKEDSAESKLLSVQPLPLNQTELNDLKYEDQLKRSELTSKAKTLDDLSQLLRRMRLTSPTLNQLEEKGIEDSLNSTQQRFNKLNTTVNGLSHNLLDLISSLDQFHSKQSEMGVEQASLTEAIANLETTDQKALAEVEDRLAKLVNDDWPALEKYAKRVGILVYLIKNWA</sequence>
<dbReference type="WBParaSite" id="jg7172">
    <property type="protein sequence ID" value="jg7172"/>
    <property type="gene ID" value="jg7172"/>
</dbReference>
<protein>
    <submittedName>
        <fullName evidence="2">Uncharacterized protein</fullName>
    </submittedName>
</protein>
<keyword evidence="1" id="KW-1185">Reference proteome</keyword>
<reference evidence="2" key="1">
    <citation type="submission" date="2022-11" db="UniProtKB">
        <authorList>
            <consortium name="WormBaseParasite"/>
        </authorList>
    </citation>
    <scope>IDENTIFICATION</scope>
</reference>
<dbReference type="AlphaFoldDB" id="A0A915ENB5"/>
<evidence type="ECO:0000313" key="2">
    <source>
        <dbReference type="WBParaSite" id="jg7172"/>
    </source>
</evidence>